<dbReference type="GO" id="GO:0031314">
    <property type="term" value="C:extrinsic component of mitochondrial inner membrane"/>
    <property type="evidence" value="ECO:0007669"/>
    <property type="project" value="UniProtKB-UniRule"/>
</dbReference>
<keyword evidence="2 7" id="KW-0999">Mitochondrion inner membrane</keyword>
<evidence type="ECO:0000256" key="4">
    <source>
        <dbReference type="ARBA" id="ARBA00023136"/>
    </source>
</evidence>
<feature type="binding site" evidence="7">
    <location>
        <position position="234"/>
    </location>
    <ligand>
        <name>Zn(2+)</name>
        <dbReference type="ChEBI" id="CHEBI:29105"/>
    </ligand>
</feature>
<dbReference type="InterPro" id="IPR027540">
    <property type="entry name" value="Coq4_euk"/>
</dbReference>
<feature type="binding site" evidence="7">
    <location>
        <position position="219"/>
    </location>
    <ligand>
        <name>Zn(2+)</name>
        <dbReference type="ChEBI" id="CHEBI:29105"/>
    </ligand>
</feature>
<comment type="similarity">
    <text evidence="7">Belongs to the COQ4 family.</text>
</comment>
<comment type="caution">
    <text evidence="8">The sequence shown here is derived from an EMBL/GenBank/DDBJ whole genome shotgun (WGS) entry which is preliminary data.</text>
</comment>
<keyword evidence="7" id="KW-0862">Zinc</keyword>
<protein>
    <recommendedName>
        <fullName evidence="6">4-hydroxy-3-methoxy-5-polyprenylbenzoate decarboxylase</fullName>
    </recommendedName>
</protein>
<dbReference type="HAMAP" id="MF_03111">
    <property type="entry name" value="Coq4"/>
    <property type="match status" value="1"/>
</dbReference>
<dbReference type="Pfam" id="PF05019">
    <property type="entry name" value="Coq4"/>
    <property type="match status" value="1"/>
</dbReference>
<keyword evidence="3 7" id="KW-0496">Mitochondrion</keyword>
<evidence type="ECO:0000256" key="2">
    <source>
        <dbReference type="ARBA" id="ARBA00022792"/>
    </source>
</evidence>
<dbReference type="PANTHER" id="PTHR12922:SF7">
    <property type="entry name" value="UBIQUINONE BIOSYNTHESIS PROTEIN COQ4 HOMOLOG, MITOCHONDRIAL"/>
    <property type="match status" value="1"/>
</dbReference>
<dbReference type="AlphaFoldDB" id="A0A9P0W0A3"/>
<name>A0A9P0W0A3_9ASCO</name>
<dbReference type="PANTHER" id="PTHR12922">
    <property type="entry name" value="UBIQUINONE BIOSYNTHESIS PROTEIN"/>
    <property type="match status" value="1"/>
</dbReference>
<dbReference type="EMBL" id="CAKXYY010000019">
    <property type="protein sequence ID" value="CAH2354795.1"/>
    <property type="molecule type" value="Genomic_DNA"/>
</dbReference>
<keyword evidence="8" id="KW-0830">Ubiquinone</keyword>
<comment type="subunit">
    <text evidence="7">Component of a multi-subunit COQ enzyme complex, composed of at least COQ3, COQ4, COQ5, COQ6, COQ7 and COQ9.</text>
</comment>
<evidence type="ECO:0000256" key="7">
    <source>
        <dbReference type="HAMAP-Rule" id="MF_03111"/>
    </source>
</evidence>
<feature type="binding site" evidence="7">
    <location>
        <position position="222"/>
    </location>
    <ligand>
        <name>Zn(2+)</name>
        <dbReference type="ChEBI" id="CHEBI:29105"/>
    </ligand>
</feature>
<proteinExistence type="inferred from homology"/>
<organism evidence="8 9">
    <name type="scientific">[Candida] railenensis</name>
    <dbReference type="NCBI Taxonomy" id="45579"/>
    <lineage>
        <taxon>Eukaryota</taxon>
        <taxon>Fungi</taxon>
        <taxon>Dikarya</taxon>
        <taxon>Ascomycota</taxon>
        <taxon>Saccharomycotina</taxon>
        <taxon>Pichiomycetes</taxon>
        <taxon>Debaryomycetaceae</taxon>
        <taxon>Kurtzmaniella</taxon>
    </lineage>
</organism>
<dbReference type="OrthoDB" id="4249at2759"/>
<keyword evidence="7" id="KW-0479">Metal-binding</keyword>
<accession>A0A9P0W0A3</accession>
<gene>
    <name evidence="7" type="primary">COQ4</name>
    <name evidence="8" type="ORF">CLIB1423_19S00474</name>
</gene>
<evidence type="ECO:0000256" key="1">
    <source>
        <dbReference type="ARBA" id="ARBA00022688"/>
    </source>
</evidence>
<keyword evidence="5 7" id="KW-0456">Lyase</keyword>
<dbReference type="GO" id="GO:0120539">
    <property type="term" value="F:4-hydroxy-3-methoxy-5-polyprenylbenzoate decarboxylase activity"/>
    <property type="evidence" value="ECO:0007669"/>
    <property type="project" value="UniProtKB-EC"/>
</dbReference>
<dbReference type="Proteomes" id="UP000837801">
    <property type="component" value="Unassembled WGS sequence"/>
</dbReference>
<comment type="cofactor">
    <cofactor evidence="7">
        <name>Zn(2+)</name>
        <dbReference type="ChEBI" id="CHEBI:29105"/>
    </cofactor>
</comment>
<evidence type="ECO:0000256" key="6">
    <source>
        <dbReference type="ARBA" id="ARBA00081568"/>
    </source>
</evidence>
<dbReference type="GO" id="GO:0008270">
    <property type="term" value="F:zinc ion binding"/>
    <property type="evidence" value="ECO:0007669"/>
    <property type="project" value="UniProtKB-UniRule"/>
</dbReference>
<keyword evidence="1 7" id="KW-0831">Ubiquinone biosynthesis</keyword>
<comment type="catalytic activity">
    <reaction evidence="7">
        <text>a 4-hydroxy-3-methoxy-5-(all-trans-polyprenyl)benzoate + H(+) = a 2-methoxy-6-(all-trans-polyprenyl)phenol + CO2</text>
        <dbReference type="Rhea" id="RHEA:81179"/>
        <dbReference type="Rhea" id="RHEA-COMP:9551"/>
        <dbReference type="Rhea" id="RHEA-COMP:10931"/>
        <dbReference type="ChEBI" id="CHEBI:15378"/>
        <dbReference type="ChEBI" id="CHEBI:16526"/>
        <dbReference type="ChEBI" id="CHEBI:62731"/>
        <dbReference type="ChEBI" id="CHEBI:84443"/>
        <dbReference type="EC" id="4.1.1.130"/>
    </reaction>
</comment>
<comment type="pathway">
    <text evidence="7">Cofactor biosynthesis; ubiquinone biosynthesis.</text>
</comment>
<sequence length="326" mass="37494">MLPVKGVSLGTGSLSHFQVSKRSFLMTTAATVLGSFIFNENNRLADKMESGKLHYKDVNALISQQRASEDNGSLTKPVDQYPQYFKRSKPQYAGHVPLFNFERLLMIAGSSIGSYFHPERNEFIVGLGESTAFPYVLKRLQKQMLADSVGRSILRERPRITSTSLDLDYLRSLPDNTIGKTYIKWLDREGVSPDTRVPVKYIDDEELAYIFQRYRECHDFYHAITGLPIIIEGEIAVKVLEYMNIGIPMSGLGALFAPLRLKPKQKNRLYNIYYPWAMKSGLNSKPLINVYWENILERDINEFRQEMGIEQPPDLRELRKSQKKKK</sequence>
<evidence type="ECO:0000313" key="9">
    <source>
        <dbReference type="Proteomes" id="UP000837801"/>
    </source>
</evidence>
<comment type="subcellular location">
    <subcellularLocation>
        <location evidence="7">Mitochondrion inner membrane</location>
        <topology evidence="7">Peripheral membrane protein</topology>
        <orientation evidence="7">Matrix side</orientation>
    </subcellularLocation>
</comment>
<evidence type="ECO:0000256" key="5">
    <source>
        <dbReference type="ARBA" id="ARBA00023239"/>
    </source>
</evidence>
<dbReference type="InterPro" id="IPR007715">
    <property type="entry name" value="Coq4"/>
</dbReference>
<reference evidence="8" key="1">
    <citation type="submission" date="2022-03" db="EMBL/GenBank/DDBJ databases">
        <authorList>
            <person name="Legras J.-L."/>
            <person name="Devillers H."/>
            <person name="Grondin C."/>
        </authorList>
    </citation>
    <scope>NUCLEOTIDE SEQUENCE</scope>
    <source>
        <strain evidence="8">CLIB 1423</strain>
    </source>
</reference>
<feature type="binding site" evidence="7">
    <location>
        <position position="218"/>
    </location>
    <ligand>
        <name>Zn(2+)</name>
        <dbReference type="ChEBI" id="CHEBI:29105"/>
    </ligand>
</feature>
<comment type="function">
    <text evidence="7">Lyase that catalyzes the C1-decarboxylation of 4-hydroxy-3-methoxy-5-(all-trans-polyprenyl)benzoic acid into 2-methoxy-6-(all-trans-polyprenyl)phenol during ubiquinone biosynthesis.</text>
</comment>
<evidence type="ECO:0000256" key="3">
    <source>
        <dbReference type="ARBA" id="ARBA00023128"/>
    </source>
</evidence>
<keyword evidence="4 7" id="KW-0472">Membrane</keyword>
<evidence type="ECO:0000313" key="8">
    <source>
        <dbReference type="EMBL" id="CAH2354795.1"/>
    </source>
</evidence>
<keyword evidence="9" id="KW-1185">Reference proteome</keyword>